<evidence type="ECO:0000313" key="3">
    <source>
        <dbReference type="Proteomes" id="UP000467214"/>
    </source>
</evidence>
<gene>
    <name evidence="2" type="ORF">GQF02_13265</name>
</gene>
<feature type="transmembrane region" description="Helical" evidence="1">
    <location>
        <begin position="126"/>
        <end position="147"/>
    </location>
</feature>
<keyword evidence="1" id="KW-0472">Membrane</keyword>
<organism evidence="2 3">
    <name type="scientific">Craterilacuibacter sinensis</name>
    <dbReference type="NCBI Taxonomy" id="2686017"/>
    <lineage>
        <taxon>Bacteria</taxon>
        <taxon>Pseudomonadati</taxon>
        <taxon>Pseudomonadota</taxon>
        <taxon>Betaproteobacteria</taxon>
        <taxon>Neisseriales</taxon>
        <taxon>Neisseriaceae</taxon>
        <taxon>Craterilacuibacter</taxon>
    </lineage>
</organism>
<feature type="transmembrane region" description="Helical" evidence="1">
    <location>
        <begin position="96"/>
        <end position="114"/>
    </location>
</feature>
<feature type="transmembrane region" description="Helical" evidence="1">
    <location>
        <begin position="37"/>
        <end position="55"/>
    </location>
</feature>
<comment type="caution">
    <text evidence="2">The sequence shown here is derived from an EMBL/GenBank/DDBJ whole genome shotgun (WGS) entry which is preliminary data.</text>
</comment>
<sequence length="410" mass="46118">MFFPIRFSSIRLEQFALGIVLLYPIMAVGYLPFGGGIRYYSVLLPVAMLLMFFALRRLHEFSTISLLADVMAFMKPFLPFCLALLVVGVFHGYLDFFINITRAVFYAALLYALLLRMDFNSRSLFFAPALACFMYAMVAIFEVFIQGRGRAFGLVYENTFGQFSVLCAGISLLAALSKCFDRKEQVFLFVSFAAGMLAAVLSGSRGAILPLMGVFCVLMFTTRAARLFSVFLFLSASVFLYFDFFGFFTRILLSVDEVRSYFLTGHIVDSSVGIRLELWRIAFYVLLNSGWMGLGAMPFEGISNIYPDLKTSADYMNYYFGLSGTLSPWLFHGDIPQIMVFGGWVVLVGFLVSMVLVIRFSYVSNFALWVVWCGMVWGGAELFVFNRISFGLVLVVVALFCADKHGRGRL</sequence>
<evidence type="ECO:0000256" key="1">
    <source>
        <dbReference type="SAM" id="Phobius"/>
    </source>
</evidence>
<keyword evidence="1" id="KW-0812">Transmembrane</keyword>
<dbReference type="RefSeq" id="WP_160797774.1">
    <property type="nucleotide sequence ID" value="NZ_WSSB01000013.1"/>
</dbReference>
<accession>A0A845BZL4</accession>
<dbReference type="Proteomes" id="UP000467214">
    <property type="component" value="Unassembled WGS sequence"/>
</dbReference>
<feature type="transmembrane region" description="Helical" evidence="1">
    <location>
        <begin position="382"/>
        <end position="402"/>
    </location>
</feature>
<evidence type="ECO:0000313" key="2">
    <source>
        <dbReference type="EMBL" id="MXR37943.1"/>
    </source>
</evidence>
<feature type="transmembrane region" description="Helical" evidence="1">
    <location>
        <begin position="227"/>
        <end position="253"/>
    </location>
</feature>
<protein>
    <recommendedName>
        <fullName evidence="4">O-antigen ligase domain-containing protein</fullName>
    </recommendedName>
</protein>
<dbReference type="EMBL" id="WSSB01000013">
    <property type="protein sequence ID" value="MXR37943.1"/>
    <property type="molecule type" value="Genomic_DNA"/>
</dbReference>
<keyword evidence="1" id="KW-1133">Transmembrane helix</keyword>
<feature type="transmembrane region" description="Helical" evidence="1">
    <location>
        <begin position="159"/>
        <end position="176"/>
    </location>
</feature>
<feature type="transmembrane region" description="Helical" evidence="1">
    <location>
        <begin position="12"/>
        <end position="31"/>
    </location>
</feature>
<reference evidence="2 3" key="1">
    <citation type="submission" date="2019-12" db="EMBL/GenBank/DDBJ databases">
        <title>Neisseriaceae gen. nov. sp. Genome sequencing and assembly.</title>
        <authorList>
            <person name="Liu Z."/>
            <person name="Li A."/>
        </authorList>
    </citation>
    <scope>NUCLEOTIDE SEQUENCE [LARGE SCALE GENOMIC DNA]</scope>
    <source>
        <strain evidence="2 3">B2N2-7</strain>
    </source>
</reference>
<name>A0A845BZL4_9NEIS</name>
<feature type="transmembrane region" description="Helical" evidence="1">
    <location>
        <begin position="67"/>
        <end position="90"/>
    </location>
</feature>
<keyword evidence="3" id="KW-1185">Reference proteome</keyword>
<proteinExistence type="predicted"/>
<dbReference type="AlphaFoldDB" id="A0A845BZL4"/>
<feature type="transmembrane region" description="Helical" evidence="1">
    <location>
        <begin position="188"/>
        <end position="221"/>
    </location>
</feature>
<feature type="transmembrane region" description="Helical" evidence="1">
    <location>
        <begin position="338"/>
        <end position="362"/>
    </location>
</feature>
<evidence type="ECO:0008006" key="4">
    <source>
        <dbReference type="Google" id="ProtNLM"/>
    </source>
</evidence>